<evidence type="ECO:0000256" key="3">
    <source>
        <dbReference type="ARBA" id="ARBA00022741"/>
    </source>
</evidence>
<comment type="subcellular location">
    <subcellularLocation>
        <location evidence="1">Cell membrane</location>
    </subcellularLocation>
</comment>
<evidence type="ECO:0000313" key="8">
    <source>
        <dbReference type="Proteomes" id="UP000001068"/>
    </source>
</evidence>
<dbReference type="SMART" id="SM00382">
    <property type="entry name" value="AAA"/>
    <property type="match status" value="2"/>
</dbReference>
<dbReference type="STRING" id="765177.Desmu_0264"/>
<feature type="domain" description="ABC transporter" evidence="6">
    <location>
        <begin position="1"/>
        <end position="232"/>
    </location>
</feature>
<dbReference type="InterPro" id="IPR003439">
    <property type="entry name" value="ABC_transporter-like_ATP-bd"/>
</dbReference>
<dbReference type="HOGENOM" id="CLU_000604_86_7_2"/>
<keyword evidence="8" id="KW-1185">Reference proteome</keyword>
<evidence type="ECO:0000259" key="6">
    <source>
        <dbReference type="PROSITE" id="PS50893"/>
    </source>
</evidence>
<keyword evidence="3" id="KW-0547">Nucleotide-binding</keyword>
<dbReference type="InterPro" id="IPR027417">
    <property type="entry name" value="P-loop_NTPase"/>
</dbReference>
<keyword evidence="2" id="KW-0813">Transport</keyword>
<evidence type="ECO:0000313" key="7">
    <source>
        <dbReference type="EMBL" id="ADV64583.1"/>
    </source>
</evidence>
<keyword evidence="4" id="KW-0067">ATP-binding</keyword>
<gene>
    <name evidence="7" type="ordered locus">Desmu_0264</name>
</gene>
<dbReference type="PANTHER" id="PTHR43553">
    <property type="entry name" value="HEAVY METAL TRANSPORTER"/>
    <property type="match status" value="1"/>
</dbReference>
<dbReference type="InterPro" id="IPR050095">
    <property type="entry name" value="ECF_ABC_transporter_ATP-bd"/>
</dbReference>
<reference evidence="8" key="1">
    <citation type="submission" date="2010-11" db="EMBL/GenBank/DDBJ databases">
        <title>The complete genome of Desulfurococcus mucosus DSM 2162.</title>
        <authorList>
            <consortium name="US DOE Joint Genome Institute (JGI-PGF)"/>
            <person name="Lucas S."/>
            <person name="Copeland A."/>
            <person name="Lapidus A."/>
            <person name="Bruce D."/>
            <person name="Goodwin L."/>
            <person name="Pitluck S."/>
            <person name="Kyrpides N."/>
            <person name="Mavromatis K."/>
            <person name="Pagani I."/>
            <person name="Ivanova N."/>
            <person name="Ovchinnikova G."/>
            <person name="Chertkov O."/>
            <person name="Held B."/>
            <person name="Brettin T."/>
            <person name="Detter J.C."/>
            <person name="Tapia R."/>
            <person name="Han C."/>
            <person name="Land M."/>
            <person name="Hauser L."/>
            <person name="Markowitz V."/>
            <person name="Cheng J.-F."/>
            <person name="Hugenholtz P."/>
            <person name="Woyke T."/>
            <person name="Wu D."/>
            <person name="Wirth R."/>
            <person name="Bilek Y."/>
            <person name="Hader T."/>
            <person name="Klenk H.-P."/>
            <person name="Eisen J.A."/>
        </authorList>
    </citation>
    <scope>NUCLEOTIDE SEQUENCE [LARGE SCALE GENOMIC DNA]</scope>
    <source>
        <strain evidence="8">ATCC 35584 / DSM 2162 / JCM 9187 / O7/1</strain>
    </source>
</reference>
<comment type="function">
    <text evidence="5">Probably part of an ABC transporter complex. Responsible for energy coupling to the transport system.</text>
</comment>
<reference evidence="7 8" key="2">
    <citation type="journal article" date="2011" name="Stand. Genomic Sci.">
        <title>Complete genome sequence of Desulfurococcus mucosus type strain (O7/1).</title>
        <authorList>
            <person name="Wirth R."/>
            <person name="Chertkov O."/>
            <person name="Held B."/>
            <person name="Lapidus A."/>
            <person name="Nolan M."/>
            <person name="Lucas S."/>
            <person name="Hammon N."/>
            <person name="Deshpande S."/>
            <person name="Cheng J.F."/>
            <person name="Tapia R."/>
            <person name="Han C."/>
            <person name="Goodwin L."/>
            <person name="Pitluck S."/>
            <person name="Liolios K."/>
            <person name="Ioanna P."/>
            <person name="Ivanova N."/>
            <person name="Mavromatis K."/>
            <person name="Mikhailova N."/>
            <person name="Pati A."/>
            <person name="Chen A."/>
            <person name="Palaniappan K."/>
            <person name="Land M."/>
            <person name="Hauser L."/>
            <person name="Chang Y.J."/>
            <person name="Jeffries C.D."/>
            <person name="Bilek Y."/>
            <person name="Hader T."/>
            <person name="Rohde M."/>
            <person name="Spring S."/>
            <person name="Sikorski J."/>
            <person name="Goker M."/>
            <person name="Woyke T."/>
            <person name="Bristow J."/>
            <person name="Eisen J.A."/>
            <person name="Markowitz V."/>
            <person name="Hugenholtz P."/>
            <person name="Kyrpides N.C."/>
            <person name="Klenk H.P."/>
        </authorList>
    </citation>
    <scope>NUCLEOTIDE SEQUENCE [LARGE SCALE GENOMIC DNA]</scope>
    <source>
        <strain evidence="8">ATCC 35584 / DSM 2162 / JCM 9187 / O7/1</strain>
    </source>
</reference>
<dbReference type="eggNOG" id="arCOG00188">
    <property type="taxonomic scope" value="Archaea"/>
</dbReference>
<protein>
    <submittedName>
        <fullName evidence="7">ABC transporter related protein</fullName>
    </submittedName>
</protein>
<dbReference type="InterPro" id="IPR017871">
    <property type="entry name" value="ABC_transporter-like_CS"/>
</dbReference>
<dbReference type="GO" id="GO:0005524">
    <property type="term" value="F:ATP binding"/>
    <property type="evidence" value="ECO:0007669"/>
    <property type="project" value="UniProtKB-KW"/>
</dbReference>
<dbReference type="InterPro" id="IPR015856">
    <property type="entry name" value="ABC_transpr_CbiO/EcfA_su"/>
</dbReference>
<sequence>MLEAHVRVAGYRDGFTIRNLDLRVQDGEALIVTGPSGSGKTTLIRVLTGVLDRIGGFLDGEVIIDGQPVSAMEPWRIYELVAYIPQEPWYALIGYTVHSEYCYALSQLGVRCDHTSLEKLGLRGKLDSLTVNLSAGETQRLIWAEAFARRYRVLILDEPLVYLDDEARGTVAKAAWEALAHGASLVVVDHDPWFWRGMPGKLLVMENGAAKYYGEWSDEALARVEEPEVYRRRTGSGVAVEVENLWFKYPGEKPLFKGVSFTIEKSSLAGLTGRNGAGKTTLLKLMAGVLKPLKGSVRRFGRATYIPENPLLYFTKPTPREELLYAAGGGVDAVEEAVELFNLAGVLDRPLAKLSSGERRRLALASAYLGGFDIYLVDEPTGGLDQANAVRVLDALTRLVENGGTVVVATHDKRVVSLLDDDIRVGD</sequence>
<name>E8R7V7_DESM0</name>
<accession>E8R7V7</accession>
<evidence type="ECO:0000256" key="2">
    <source>
        <dbReference type="ARBA" id="ARBA00022448"/>
    </source>
</evidence>
<dbReference type="GO" id="GO:0042626">
    <property type="term" value="F:ATPase-coupled transmembrane transporter activity"/>
    <property type="evidence" value="ECO:0007669"/>
    <property type="project" value="TreeGrafter"/>
</dbReference>
<dbReference type="AlphaFoldDB" id="E8R7V7"/>
<dbReference type="CDD" id="cd03225">
    <property type="entry name" value="ABC_cobalt_CbiO_domain1"/>
    <property type="match status" value="2"/>
</dbReference>
<dbReference type="Proteomes" id="UP000001068">
    <property type="component" value="Chromosome"/>
</dbReference>
<dbReference type="OrthoDB" id="35850at2157"/>
<dbReference type="Gene3D" id="3.40.50.300">
    <property type="entry name" value="P-loop containing nucleotide triphosphate hydrolases"/>
    <property type="match status" value="2"/>
</dbReference>
<dbReference type="SUPFAM" id="SSF52540">
    <property type="entry name" value="P-loop containing nucleoside triphosphate hydrolases"/>
    <property type="match status" value="2"/>
</dbReference>
<evidence type="ECO:0000256" key="5">
    <source>
        <dbReference type="ARBA" id="ARBA00025157"/>
    </source>
</evidence>
<evidence type="ECO:0000256" key="4">
    <source>
        <dbReference type="ARBA" id="ARBA00022840"/>
    </source>
</evidence>
<evidence type="ECO:0000256" key="1">
    <source>
        <dbReference type="ARBA" id="ARBA00004236"/>
    </source>
</evidence>
<proteinExistence type="predicted"/>
<dbReference type="PROSITE" id="PS50893">
    <property type="entry name" value="ABC_TRANSPORTER_2"/>
    <property type="match status" value="2"/>
</dbReference>
<dbReference type="InterPro" id="IPR003593">
    <property type="entry name" value="AAA+_ATPase"/>
</dbReference>
<dbReference type="Pfam" id="PF00005">
    <property type="entry name" value="ABC_tran"/>
    <property type="match status" value="2"/>
</dbReference>
<dbReference type="KEGG" id="dmu:Desmu_0264"/>
<feature type="domain" description="ABC transporter" evidence="6">
    <location>
        <begin position="240"/>
        <end position="427"/>
    </location>
</feature>
<dbReference type="GO" id="GO:0016887">
    <property type="term" value="F:ATP hydrolysis activity"/>
    <property type="evidence" value="ECO:0007669"/>
    <property type="project" value="InterPro"/>
</dbReference>
<dbReference type="GO" id="GO:0043190">
    <property type="term" value="C:ATP-binding cassette (ABC) transporter complex"/>
    <property type="evidence" value="ECO:0007669"/>
    <property type="project" value="TreeGrafter"/>
</dbReference>
<dbReference type="PROSITE" id="PS00211">
    <property type="entry name" value="ABC_TRANSPORTER_1"/>
    <property type="match status" value="1"/>
</dbReference>
<dbReference type="EMBL" id="CP002363">
    <property type="protein sequence ID" value="ADV64583.1"/>
    <property type="molecule type" value="Genomic_DNA"/>
</dbReference>
<organism evidence="7 8">
    <name type="scientific">Desulfurococcus mucosus (strain ATCC 35584 / DSM 2162 / JCM 9187 / O7/1)</name>
    <dbReference type="NCBI Taxonomy" id="765177"/>
    <lineage>
        <taxon>Archaea</taxon>
        <taxon>Thermoproteota</taxon>
        <taxon>Thermoprotei</taxon>
        <taxon>Desulfurococcales</taxon>
        <taxon>Desulfurococcaceae</taxon>
        <taxon>Desulfurococcus</taxon>
    </lineage>
</organism>